<dbReference type="InterPro" id="IPR043519">
    <property type="entry name" value="NT_sf"/>
</dbReference>
<evidence type="ECO:0000256" key="1">
    <source>
        <dbReference type="ARBA" id="ARBA00001946"/>
    </source>
</evidence>
<feature type="domain" description="HD" evidence="13">
    <location>
        <begin position="165"/>
        <end position="284"/>
    </location>
</feature>
<feature type="coiled-coil region" evidence="11">
    <location>
        <begin position="290"/>
        <end position="317"/>
    </location>
</feature>
<comment type="caution">
    <text evidence="15">The sequence shown here is derived from an EMBL/GenBank/DDBJ whole genome shotgun (WGS) entry which is preliminary data.</text>
</comment>
<keyword evidence="4" id="KW-0548">Nucleotidyltransferase</keyword>
<gene>
    <name evidence="15" type="ORF">LCGC14_1050890</name>
</gene>
<feature type="domain" description="tRNA nucleotidyltransferase/poly(A) polymerase RNA and SrmB- binding" evidence="14">
    <location>
        <begin position="94"/>
        <end position="154"/>
    </location>
</feature>
<dbReference type="Pfam" id="PF01743">
    <property type="entry name" value="PolyA_pol"/>
    <property type="match status" value="1"/>
</dbReference>
<dbReference type="InterPro" id="IPR002646">
    <property type="entry name" value="PolA_pol_head_dom"/>
</dbReference>
<dbReference type="GO" id="GO:0003723">
    <property type="term" value="F:RNA binding"/>
    <property type="evidence" value="ECO:0007669"/>
    <property type="project" value="UniProtKB-KW"/>
</dbReference>
<evidence type="ECO:0008006" key="16">
    <source>
        <dbReference type="Google" id="ProtNLM"/>
    </source>
</evidence>
<dbReference type="Gene3D" id="1.10.3090.10">
    <property type="entry name" value="cca-adding enzyme, domain 2"/>
    <property type="match status" value="1"/>
</dbReference>
<keyword evidence="6" id="KW-0547">Nucleotide-binding</keyword>
<dbReference type="SUPFAM" id="SSF81891">
    <property type="entry name" value="Poly A polymerase C-terminal region-like"/>
    <property type="match status" value="1"/>
</dbReference>
<evidence type="ECO:0000256" key="9">
    <source>
        <dbReference type="ARBA" id="ARBA00022842"/>
    </source>
</evidence>
<dbReference type="EMBL" id="LAZR01004392">
    <property type="protein sequence ID" value="KKN09020.1"/>
    <property type="molecule type" value="Genomic_DNA"/>
</dbReference>
<evidence type="ECO:0000256" key="7">
    <source>
        <dbReference type="ARBA" id="ARBA00022800"/>
    </source>
</evidence>
<feature type="non-terminal residue" evidence="15">
    <location>
        <position position="1"/>
    </location>
</feature>
<keyword evidence="8" id="KW-0067">ATP-binding</keyword>
<dbReference type="InterPro" id="IPR032828">
    <property type="entry name" value="PolyA_RNA-bd"/>
</dbReference>
<name>A0A0F9MNY3_9ZZZZ</name>
<dbReference type="GO" id="GO:0042245">
    <property type="term" value="P:RNA repair"/>
    <property type="evidence" value="ECO:0007669"/>
    <property type="project" value="UniProtKB-KW"/>
</dbReference>
<dbReference type="Pfam" id="PF01966">
    <property type="entry name" value="HD"/>
    <property type="match status" value="1"/>
</dbReference>
<evidence type="ECO:0000259" key="14">
    <source>
        <dbReference type="Pfam" id="PF12627"/>
    </source>
</evidence>
<dbReference type="InterPro" id="IPR050124">
    <property type="entry name" value="tRNA_CCA-adding_enzyme"/>
</dbReference>
<evidence type="ECO:0000256" key="10">
    <source>
        <dbReference type="ARBA" id="ARBA00022884"/>
    </source>
</evidence>
<dbReference type="NCBIfam" id="TIGR00277">
    <property type="entry name" value="HDIG"/>
    <property type="match status" value="1"/>
</dbReference>
<dbReference type="GO" id="GO:0005524">
    <property type="term" value="F:ATP binding"/>
    <property type="evidence" value="ECO:0007669"/>
    <property type="project" value="UniProtKB-KW"/>
</dbReference>
<keyword evidence="3" id="KW-0819">tRNA processing</keyword>
<dbReference type="SUPFAM" id="SSF81301">
    <property type="entry name" value="Nucleotidyltransferase"/>
    <property type="match status" value="1"/>
</dbReference>
<evidence type="ECO:0000259" key="12">
    <source>
        <dbReference type="Pfam" id="PF01743"/>
    </source>
</evidence>
<evidence type="ECO:0000256" key="8">
    <source>
        <dbReference type="ARBA" id="ARBA00022840"/>
    </source>
</evidence>
<evidence type="ECO:0000256" key="3">
    <source>
        <dbReference type="ARBA" id="ARBA00022694"/>
    </source>
</evidence>
<accession>A0A0F9MNY3</accession>
<protein>
    <recommendedName>
        <fullName evidence="16">HD domain-containing protein</fullName>
    </recommendedName>
</protein>
<keyword evidence="9" id="KW-0460">Magnesium</keyword>
<evidence type="ECO:0000313" key="15">
    <source>
        <dbReference type="EMBL" id="KKN09020.1"/>
    </source>
</evidence>
<dbReference type="Gene3D" id="1.10.246.80">
    <property type="match status" value="1"/>
</dbReference>
<feature type="domain" description="Poly A polymerase head" evidence="12">
    <location>
        <begin position="3"/>
        <end position="66"/>
    </location>
</feature>
<organism evidence="15">
    <name type="scientific">marine sediment metagenome</name>
    <dbReference type="NCBI Taxonomy" id="412755"/>
    <lineage>
        <taxon>unclassified sequences</taxon>
        <taxon>metagenomes</taxon>
        <taxon>ecological metagenomes</taxon>
    </lineage>
</organism>
<dbReference type="AlphaFoldDB" id="A0A0F9MNY3"/>
<evidence type="ECO:0000256" key="2">
    <source>
        <dbReference type="ARBA" id="ARBA00022679"/>
    </source>
</evidence>
<dbReference type="InterPro" id="IPR006674">
    <property type="entry name" value="HD_domain"/>
</dbReference>
<dbReference type="GO" id="GO:0016779">
    <property type="term" value="F:nucleotidyltransferase activity"/>
    <property type="evidence" value="ECO:0007669"/>
    <property type="project" value="UniProtKB-KW"/>
</dbReference>
<dbReference type="GO" id="GO:0046872">
    <property type="term" value="F:metal ion binding"/>
    <property type="evidence" value="ECO:0007669"/>
    <property type="project" value="UniProtKB-KW"/>
</dbReference>
<dbReference type="PANTHER" id="PTHR47545:SF1">
    <property type="entry name" value="MULTIFUNCTIONAL CCA PROTEIN"/>
    <property type="match status" value="1"/>
</dbReference>
<keyword evidence="11" id="KW-0175">Coiled coil</keyword>
<dbReference type="InterPro" id="IPR003607">
    <property type="entry name" value="HD/PDEase_dom"/>
</dbReference>
<evidence type="ECO:0000259" key="13">
    <source>
        <dbReference type="Pfam" id="PF01966"/>
    </source>
</evidence>
<keyword evidence="5" id="KW-0479">Metal-binding</keyword>
<evidence type="ECO:0000256" key="6">
    <source>
        <dbReference type="ARBA" id="ARBA00022741"/>
    </source>
</evidence>
<evidence type="ECO:0000256" key="11">
    <source>
        <dbReference type="SAM" id="Coils"/>
    </source>
</evidence>
<keyword evidence="7" id="KW-0692">RNA repair</keyword>
<keyword evidence="10" id="KW-0694">RNA-binding</keyword>
<evidence type="ECO:0000256" key="5">
    <source>
        <dbReference type="ARBA" id="ARBA00022723"/>
    </source>
</evidence>
<dbReference type="CDD" id="cd00077">
    <property type="entry name" value="HDc"/>
    <property type="match status" value="1"/>
</dbReference>
<dbReference type="Pfam" id="PF12627">
    <property type="entry name" value="PolyA_pol_RNAbd"/>
    <property type="match status" value="1"/>
</dbReference>
<dbReference type="PANTHER" id="PTHR47545">
    <property type="entry name" value="MULTIFUNCTIONAL CCA PROTEIN"/>
    <property type="match status" value="1"/>
</dbReference>
<comment type="cofactor">
    <cofactor evidence="1">
        <name>Mg(2+)</name>
        <dbReference type="ChEBI" id="CHEBI:18420"/>
    </cofactor>
</comment>
<evidence type="ECO:0000256" key="4">
    <source>
        <dbReference type="ARBA" id="ARBA00022695"/>
    </source>
</evidence>
<keyword evidence="2" id="KW-0808">Transferase</keyword>
<proteinExistence type="predicted"/>
<sequence>HKAEITTFRADVYKRESRHPEVSFSKTIEEDLKRRDFTVNAMALKLPQGEMIDPHNGLNDLQSKILKTPQDASKSFTDDPLRMLRALRFMSTLGLKPDKTVLEGIGSLKERLAIISKERIKDELSKLLTGLYPVDALRLLVRSGLDEYVAPELSTLQMETEAGYHHKDVLEHTFKVVDGVKNDLVLRLAALLHDIAKPKTKTVTNGEVHFYGHDVIGARMARKRLRELRYPKDIIEKVTRLIRLHLRPYNYAMGWTDSAVRRYARDAGDMLPRLNQLAIADCTTRIKQNARRNLELILDLEKRIKKLNDEEEIAKIRAPIDGEEIMNRLNLEPGKKVGEALNMLLEARLDDKIKTKEEAYKMLDEWAKSNL</sequence>
<dbReference type="InterPro" id="IPR006675">
    <property type="entry name" value="HDIG_dom"/>
</dbReference>
<dbReference type="GO" id="GO:0008033">
    <property type="term" value="P:tRNA processing"/>
    <property type="evidence" value="ECO:0007669"/>
    <property type="project" value="UniProtKB-KW"/>
</dbReference>
<dbReference type="Gene3D" id="3.30.460.10">
    <property type="entry name" value="Beta Polymerase, domain 2"/>
    <property type="match status" value="1"/>
</dbReference>
<reference evidence="15" key="1">
    <citation type="journal article" date="2015" name="Nature">
        <title>Complex archaea that bridge the gap between prokaryotes and eukaryotes.</title>
        <authorList>
            <person name="Spang A."/>
            <person name="Saw J.H."/>
            <person name="Jorgensen S.L."/>
            <person name="Zaremba-Niedzwiedzka K."/>
            <person name="Martijn J."/>
            <person name="Lind A.E."/>
            <person name="van Eijk R."/>
            <person name="Schleper C."/>
            <person name="Guy L."/>
            <person name="Ettema T.J."/>
        </authorList>
    </citation>
    <scope>NUCLEOTIDE SEQUENCE</scope>
</reference>